<dbReference type="STRING" id="126673.AWC01_14040"/>
<protein>
    <submittedName>
        <fullName evidence="1">Uncharacterized protein</fullName>
    </submittedName>
</protein>
<dbReference type="Proteomes" id="UP000193564">
    <property type="component" value="Unassembled WGS sequence"/>
</dbReference>
<evidence type="ECO:0000313" key="1">
    <source>
        <dbReference type="EMBL" id="ORV38674.1"/>
    </source>
</evidence>
<proteinExistence type="predicted"/>
<gene>
    <name evidence="1" type="ORF">AWC01_14040</name>
</gene>
<dbReference type="AlphaFoldDB" id="A0A1X1T2X1"/>
<comment type="caution">
    <text evidence="1">The sequence shown here is derived from an EMBL/GenBank/DDBJ whole genome shotgun (WGS) entry which is preliminary data.</text>
</comment>
<keyword evidence="2" id="KW-1185">Reference proteome</keyword>
<name>A0A1X1T2X1_9MYCO</name>
<reference evidence="1 2" key="1">
    <citation type="submission" date="2016-01" db="EMBL/GenBank/DDBJ databases">
        <title>The new phylogeny of the genus Mycobacterium.</title>
        <authorList>
            <person name="Tarcisio F."/>
            <person name="Conor M."/>
            <person name="Antonella G."/>
            <person name="Elisabetta G."/>
            <person name="Giulia F.S."/>
            <person name="Sara T."/>
            <person name="Anna F."/>
            <person name="Clotilde B."/>
            <person name="Roberto B."/>
            <person name="Veronica D.S."/>
            <person name="Fabio R."/>
            <person name="Monica P."/>
            <person name="Olivier J."/>
            <person name="Enrico T."/>
            <person name="Nicola S."/>
        </authorList>
    </citation>
    <scope>NUCLEOTIDE SEQUENCE [LARGE SCALE GENOMIC DNA]</scope>
    <source>
        <strain evidence="1 2">DSM 44339</strain>
    </source>
</reference>
<sequence>MGHFAVVDVEPLKESVVEIAAYLAVAVLVEIVGVRNEVEGVTEDTCADGELFGSCRETCFDAGAGDLDIV</sequence>
<evidence type="ECO:0000313" key="2">
    <source>
        <dbReference type="Proteomes" id="UP000193564"/>
    </source>
</evidence>
<accession>A0A1X1T2X1</accession>
<dbReference type="EMBL" id="LQOS01000040">
    <property type="protein sequence ID" value="ORV38674.1"/>
    <property type="molecule type" value="Genomic_DNA"/>
</dbReference>
<organism evidence="1 2">
    <name type="scientific">Mycolicibacterium doricum</name>
    <dbReference type="NCBI Taxonomy" id="126673"/>
    <lineage>
        <taxon>Bacteria</taxon>
        <taxon>Bacillati</taxon>
        <taxon>Actinomycetota</taxon>
        <taxon>Actinomycetes</taxon>
        <taxon>Mycobacteriales</taxon>
        <taxon>Mycobacteriaceae</taxon>
        <taxon>Mycolicibacterium</taxon>
    </lineage>
</organism>
<dbReference type="RefSeq" id="WP_163784102.1">
    <property type="nucleotide sequence ID" value="NZ_AP022605.1"/>
</dbReference>